<feature type="domain" description="C2H2-type" evidence="10">
    <location>
        <begin position="928"/>
        <end position="956"/>
    </location>
</feature>
<dbReference type="PANTHER" id="PTHR24394">
    <property type="entry name" value="ZINC FINGER PROTEIN"/>
    <property type="match status" value="1"/>
</dbReference>
<dbReference type="Pfam" id="PF13912">
    <property type="entry name" value="zf-C2H2_6"/>
    <property type="match status" value="1"/>
</dbReference>
<evidence type="ECO:0000256" key="7">
    <source>
        <dbReference type="PROSITE-ProRule" id="PRU00042"/>
    </source>
</evidence>
<dbReference type="PROSITE" id="PS50157">
    <property type="entry name" value="ZINC_FINGER_C2H2_2"/>
    <property type="match status" value="16"/>
</dbReference>
<keyword evidence="13" id="KW-1185">Reference proteome</keyword>
<comment type="subcellular location">
    <subcellularLocation>
        <location evidence="1">Nucleus</location>
    </subcellularLocation>
</comment>
<feature type="domain" description="C2H2-type" evidence="10">
    <location>
        <begin position="1147"/>
        <end position="1174"/>
    </location>
</feature>
<feature type="domain" description="C2H2-type" evidence="10">
    <location>
        <begin position="1118"/>
        <end position="1146"/>
    </location>
</feature>
<feature type="domain" description="C2H2-type" evidence="10">
    <location>
        <begin position="309"/>
        <end position="337"/>
    </location>
</feature>
<dbReference type="InterPro" id="IPR036236">
    <property type="entry name" value="Znf_C2H2_sf"/>
</dbReference>
<proteinExistence type="predicted"/>
<evidence type="ECO:0000313" key="12">
    <source>
        <dbReference type="EMBL" id="KNC28662.1"/>
    </source>
</evidence>
<keyword evidence="2 8" id="KW-0479">Metal-binding</keyword>
<dbReference type="FunFam" id="3.30.160.60:FF:000202">
    <property type="entry name" value="Zinc finger protein 574"/>
    <property type="match status" value="1"/>
</dbReference>
<dbReference type="EMBL" id="JRES01000755">
    <property type="protein sequence ID" value="KNC28662.1"/>
    <property type="molecule type" value="Genomic_DNA"/>
</dbReference>
<evidence type="ECO:0000259" key="11">
    <source>
        <dbReference type="PROSITE" id="PS51915"/>
    </source>
</evidence>
<dbReference type="GO" id="GO:0000981">
    <property type="term" value="F:DNA-binding transcription factor activity, RNA polymerase II-specific"/>
    <property type="evidence" value="ECO:0007669"/>
    <property type="project" value="TreeGrafter"/>
</dbReference>
<sequence>MMLSVEHLRQYCRTCLAKLEANNEDNSTTFIPTNKYPELENLIQVCLARTTAGDDSLCYYAPFLCRSCFDKWLDFSKLHQLAIETDEKIRKILEREVLKSDNKDDEAMVINNKQNEHIKEFLTDNESLVDINEIKKYETNSTFVLNSHSDSPINNCSRSDEEFTFGKLNITSKDYEDIDVHCSSSDNADDTDFIPIAPLHDEGLKSKNSQINKNRKFCNLKKTYKRRQTFVEYNKNSEVDSGQKKVRYECKTCSKYFWEKNKYDGHMKQVHEGIKRPYQCLQCDKAYNLYKTLLQHKRECHSEKSQEVFKCEKCDKTFKTAVILKQHLANKHSEQKETTRSICDQCGFIAAHQYSLSRHIINKHTETDQIKCDYCPKVFKTRYSLKYHVIGNHNPSNSKPFKCSECQMAFTRKTLLNQHKRTHIKYTERIKCDFEGCEVRFVKLGDKTHHMRLVHLKVKQHVCDFCGEAFGALQTLRHHRFIHTGEKPYKCNVCGQGFRQRTAMKTHRKIHFGKGTEGHDIINNLPEINLSLVNTVNELIMITLTKLNAKERCRTCLCKLLKDESNSSDFDNIVTSFPNKFVDINVNKHLQEMLEKYVSLGCEMDLCNEQSYPQYVCIECLKHLETFDTFRNKALDSAKKLYKVFSDNFNVAKIELNDDGLEFKDNKTDQLNVCVKDDIFNLFLKDSLMETEAIILGSTDNNNDFNSMDPDPFQNTQKQDHLRKPRPRRAKGKIYTLPNSKLSRKCKKSNGIEESESINLNLKGVTTNLEQKNRTEICQTEKEDIDSQDCTFQDADDNLSDNEVLSNKIQHSERAARERQPKLRKCNIKPNDENTFSNSEFRFELKECEENTKENSKESKPKSSTYIKNVECEKQHSEAIKTELNSGCESSSDGEFNTNTLPNITEAKKKKRHYILNSGRKKGLANRYKCDQCQHKFGHKLTLEAHIRKVHEGQKKAFKCQLCDKAYSFVGGLSTHIRDVHERKQDSYDCSIPGCDKKYSNFITLQRHVRFKHLNMETTHQYVCEQCGATFKQSSNLRYHMKTRHPTEEDLRRKELLPKDRLECEECKKSFHSQYTLKYHKLRVHADEKKFECKICGRRVAKQFMLDSHMLVHSDQKLACKFCGREFVRKYQVEAHIRAVHQKLKPFQCPHCSESFASRKTLRHHIYIHTGEKPYVCDICGQAYRQPTCLKNHRKIHNKLTASDAAPAVAANRSFIDNFVENNDDALEQN</sequence>
<dbReference type="Pfam" id="PF07776">
    <property type="entry name" value="zf-AD"/>
    <property type="match status" value="1"/>
</dbReference>
<keyword evidence="5 8" id="KW-0862">Zinc</keyword>
<dbReference type="OrthoDB" id="6077919at2759"/>
<dbReference type="GO" id="GO:0005634">
    <property type="term" value="C:nucleus"/>
    <property type="evidence" value="ECO:0007669"/>
    <property type="project" value="UniProtKB-SubCell"/>
</dbReference>
<evidence type="ECO:0000256" key="9">
    <source>
        <dbReference type="SAM" id="MobiDB-lite"/>
    </source>
</evidence>
<evidence type="ECO:0000256" key="4">
    <source>
        <dbReference type="ARBA" id="ARBA00022771"/>
    </source>
</evidence>
<keyword evidence="4 7" id="KW-0863">Zinc-finger</keyword>
<keyword evidence="3" id="KW-0677">Repeat</keyword>
<protein>
    <recommendedName>
        <fullName evidence="14">Zinc finger protein 91</fullName>
    </recommendedName>
</protein>
<dbReference type="PANTHER" id="PTHR24394:SF29">
    <property type="entry name" value="MYONEURIN"/>
    <property type="match status" value="1"/>
</dbReference>
<dbReference type="SMART" id="SM00868">
    <property type="entry name" value="zf-AD"/>
    <property type="match status" value="2"/>
</dbReference>
<feature type="binding site" evidence="8">
    <location>
        <position position="620"/>
    </location>
    <ligand>
        <name>Zn(2+)</name>
        <dbReference type="ChEBI" id="CHEBI:29105"/>
    </ligand>
</feature>
<evidence type="ECO:0000256" key="3">
    <source>
        <dbReference type="ARBA" id="ARBA00022737"/>
    </source>
</evidence>
<feature type="binding site" evidence="8">
    <location>
        <position position="553"/>
    </location>
    <ligand>
        <name>Zn(2+)</name>
        <dbReference type="ChEBI" id="CHEBI:29105"/>
    </ligand>
</feature>
<feature type="domain" description="C2H2-type" evidence="10">
    <location>
        <begin position="1175"/>
        <end position="1202"/>
    </location>
</feature>
<organism evidence="12 13">
    <name type="scientific">Lucilia cuprina</name>
    <name type="common">Green bottle fly</name>
    <name type="synonym">Australian sheep blowfly</name>
    <dbReference type="NCBI Taxonomy" id="7375"/>
    <lineage>
        <taxon>Eukaryota</taxon>
        <taxon>Metazoa</taxon>
        <taxon>Ecdysozoa</taxon>
        <taxon>Arthropoda</taxon>
        <taxon>Hexapoda</taxon>
        <taxon>Insecta</taxon>
        <taxon>Pterygota</taxon>
        <taxon>Neoptera</taxon>
        <taxon>Endopterygota</taxon>
        <taxon>Diptera</taxon>
        <taxon>Brachycera</taxon>
        <taxon>Muscomorpha</taxon>
        <taxon>Oestroidea</taxon>
        <taxon>Calliphoridae</taxon>
        <taxon>Luciliinae</taxon>
        <taxon>Lucilia</taxon>
    </lineage>
</organism>
<name>A0A0L0C8V1_LUCCU</name>
<feature type="domain" description="C2H2-type" evidence="10">
    <location>
        <begin position="248"/>
        <end position="276"/>
    </location>
</feature>
<feature type="domain" description="ZAD" evidence="11">
    <location>
        <begin position="551"/>
        <end position="644"/>
    </location>
</feature>
<dbReference type="SUPFAM" id="SSF57667">
    <property type="entry name" value="beta-beta-alpha zinc fingers"/>
    <property type="match status" value="10"/>
</dbReference>
<evidence type="ECO:0000259" key="10">
    <source>
        <dbReference type="PROSITE" id="PS50157"/>
    </source>
</evidence>
<feature type="domain" description="C2H2-type" evidence="10">
    <location>
        <begin position="370"/>
        <end position="398"/>
    </location>
</feature>
<dbReference type="InterPro" id="IPR013087">
    <property type="entry name" value="Znf_C2H2_type"/>
</dbReference>
<feature type="domain" description="C2H2-type" evidence="10">
    <location>
        <begin position="401"/>
        <end position="428"/>
    </location>
</feature>
<feature type="domain" description="C2H2-type" evidence="10">
    <location>
        <begin position="1062"/>
        <end position="1090"/>
    </location>
</feature>
<dbReference type="SMART" id="SM00355">
    <property type="entry name" value="ZnF_C2H2"/>
    <property type="match status" value="18"/>
</dbReference>
<dbReference type="Gene3D" id="3.30.160.60">
    <property type="entry name" value="Classic Zinc Finger"/>
    <property type="match status" value="12"/>
</dbReference>
<evidence type="ECO:0008006" key="14">
    <source>
        <dbReference type="Google" id="ProtNLM"/>
    </source>
</evidence>
<comment type="caution">
    <text evidence="12">The sequence shown here is derived from an EMBL/GenBank/DDBJ whole genome shotgun (WGS) entry which is preliminary data.</text>
</comment>
<dbReference type="GO" id="GO:0008270">
    <property type="term" value="F:zinc ion binding"/>
    <property type="evidence" value="ECO:0007669"/>
    <property type="project" value="UniProtKB-UniRule"/>
</dbReference>
<dbReference type="PROSITE" id="PS00028">
    <property type="entry name" value="ZINC_FINGER_C2H2_1"/>
    <property type="match status" value="16"/>
</dbReference>
<dbReference type="Proteomes" id="UP000037069">
    <property type="component" value="Unassembled WGS sequence"/>
</dbReference>
<dbReference type="SUPFAM" id="SSF57716">
    <property type="entry name" value="Glucocorticoid receptor-like (DNA-binding domain)"/>
    <property type="match status" value="1"/>
</dbReference>
<feature type="binding site" evidence="8">
    <location>
        <position position="556"/>
    </location>
    <ligand>
        <name>Zn(2+)</name>
        <dbReference type="ChEBI" id="CHEBI:29105"/>
    </ligand>
</feature>
<dbReference type="AlphaFoldDB" id="A0A0L0C8V1"/>
<feature type="domain" description="C2H2-type" evidence="10">
    <location>
        <begin position="1091"/>
        <end position="1118"/>
    </location>
</feature>
<feature type="domain" description="C2H2-type" evidence="10">
    <location>
        <begin position="489"/>
        <end position="516"/>
    </location>
</feature>
<evidence type="ECO:0000256" key="8">
    <source>
        <dbReference type="PROSITE-ProRule" id="PRU01263"/>
    </source>
</evidence>
<evidence type="ECO:0000256" key="6">
    <source>
        <dbReference type="ARBA" id="ARBA00023242"/>
    </source>
</evidence>
<dbReference type="FunFam" id="3.30.160.60:FF:000100">
    <property type="entry name" value="Zinc finger 45-like"/>
    <property type="match status" value="1"/>
</dbReference>
<evidence type="ECO:0000256" key="2">
    <source>
        <dbReference type="ARBA" id="ARBA00022723"/>
    </source>
</evidence>
<feature type="region of interest" description="Disordered" evidence="9">
    <location>
        <begin position="705"/>
        <end position="726"/>
    </location>
</feature>
<feature type="domain" description="C2H2-type" evidence="10">
    <location>
        <begin position="1022"/>
        <end position="1050"/>
    </location>
</feature>
<feature type="domain" description="C2H2-type" evidence="10">
    <location>
        <begin position="278"/>
        <end position="306"/>
    </location>
</feature>
<evidence type="ECO:0000313" key="13">
    <source>
        <dbReference type="Proteomes" id="UP000037069"/>
    </source>
</evidence>
<evidence type="ECO:0000256" key="5">
    <source>
        <dbReference type="ARBA" id="ARBA00022833"/>
    </source>
</evidence>
<accession>A0A0L0C8V1</accession>
<feature type="domain" description="C2H2-type" evidence="10">
    <location>
        <begin position="958"/>
        <end position="986"/>
    </location>
</feature>
<reference evidence="12 13" key="1">
    <citation type="journal article" date="2015" name="Nat. Commun.">
        <title>Lucilia cuprina genome unlocks parasitic fly biology to underpin future interventions.</title>
        <authorList>
            <person name="Anstead C.A."/>
            <person name="Korhonen P.K."/>
            <person name="Young N.D."/>
            <person name="Hall R.S."/>
            <person name="Jex A.R."/>
            <person name="Murali S.C."/>
            <person name="Hughes D.S."/>
            <person name="Lee S.F."/>
            <person name="Perry T."/>
            <person name="Stroehlein A.J."/>
            <person name="Ansell B.R."/>
            <person name="Breugelmans B."/>
            <person name="Hofmann A."/>
            <person name="Qu J."/>
            <person name="Dugan S."/>
            <person name="Lee S.L."/>
            <person name="Chao H."/>
            <person name="Dinh H."/>
            <person name="Han Y."/>
            <person name="Doddapaneni H.V."/>
            <person name="Worley K.C."/>
            <person name="Muzny D.M."/>
            <person name="Ioannidis P."/>
            <person name="Waterhouse R.M."/>
            <person name="Zdobnov E.M."/>
            <person name="James P.J."/>
            <person name="Bagnall N.H."/>
            <person name="Kotze A.C."/>
            <person name="Gibbs R.A."/>
            <person name="Richards S."/>
            <person name="Batterham P."/>
            <person name="Gasser R.B."/>
        </authorList>
    </citation>
    <scope>NUCLEOTIDE SEQUENCE [LARGE SCALE GENOMIC DNA]</scope>
    <source>
        <strain evidence="12 13">LS</strain>
        <tissue evidence="12">Full body</tissue>
    </source>
</reference>
<dbReference type="FunFam" id="3.30.160.60:FF:000557">
    <property type="entry name" value="zinc finger and SCAN domain-containing protein 29"/>
    <property type="match status" value="2"/>
</dbReference>
<feature type="domain" description="C2H2-type" evidence="10">
    <location>
        <begin position="988"/>
        <end position="1018"/>
    </location>
</feature>
<dbReference type="InterPro" id="IPR012934">
    <property type="entry name" value="Znf_AD"/>
</dbReference>
<dbReference type="Pfam" id="PF13894">
    <property type="entry name" value="zf-C2H2_4"/>
    <property type="match status" value="1"/>
</dbReference>
<dbReference type="PROSITE" id="PS51915">
    <property type="entry name" value="ZAD"/>
    <property type="match status" value="1"/>
</dbReference>
<dbReference type="GO" id="GO:0032502">
    <property type="term" value="P:developmental process"/>
    <property type="evidence" value="ECO:0007669"/>
    <property type="project" value="UniProtKB-ARBA"/>
</dbReference>
<feature type="binding site" evidence="8">
    <location>
        <position position="617"/>
    </location>
    <ligand>
        <name>Zn(2+)</name>
        <dbReference type="ChEBI" id="CHEBI:29105"/>
    </ligand>
</feature>
<feature type="domain" description="C2H2-type" evidence="10">
    <location>
        <begin position="461"/>
        <end position="488"/>
    </location>
</feature>
<dbReference type="OMA" id="RRSYLWN"/>
<keyword evidence="6" id="KW-0539">Nucleus</keyword>
<dbReference type="Pfam" id="PF00096">
    <property type="entry name" value="zf-C2H2"/>
    <property type="match status" value="6"/>
</dbReference>
<gene>
    <name evidence="12" type="ORF">FF38_04882</name>
</gene>
<evidence type="ECO:0000256" key="1">
    <source>
        <dbReference type="ARBA" id="ARBA00004123"/>
    </source>
</evidence>